<dbReference type="EMBL" id="VZDO01000006">
    <property type="protein sequence ID" value="KAB0680082.1"/>
    <property type="molecule type" value="Genomic_DNA"/>
</dbReference>
<evidence type="ECO:0000313" key="1">
    <source>
        <dbReference type="EMBL" id="KAB0680082.1"/>
    </source>
</evidence>
<dbReference type="RefSeq" id="WP_150969537.1">
    <property type="nucleotide sequence ID" value="NZ_VZDO01000006.1"/>
</dbReference>
<keyword evidence="2" id="KW-1185">Reference proteome</keyword>
<protein>
    <submittedName>
        <fullName evidence="1">Uncharacterized protein</fullName>
    </submittedName>
</protein>
<dbReference type="Proteomes" id="UP000432089">
    <property type="component" value="Unassembled WGS sequence"/>
</dbReference>
<comment type="caution">
    <text evidence="1">The sequence shown here is derived from an EMBL/GenBank/DDBJ whole genome shotgun (WGS) entry which is preliminary data.</text>
</comment>
<name>A0A7V7PQ16_9HYPH</name>
<proteinExistence type="predicted"/>
<dbReference type="AlphaFoldDB" id="A0A7V7PQ16"/>
<evidence type="ECO:0000313" key="2">
    <source>
        <dbReference type="Proteomes" id="UP000432089"/>
    </source>
</evidence>
<accession>A0A7V7PQ16</accession>
<gene>
    <name evidence="1" type="ORF">F6X38_09740</name>
</gene>
<reference evidence="1 2" key="1">
    <citation type="submission" date="2019-09" db="EMBL/GenBank/DDBJ databases">
        <title>YIM 132180 draft genome.</title>
        <authorList>
            <person name="Zhang K."/>
        </authorList>
    </citation>
    <scope>NUCLEOTIDE SEQUENCE [LARGE SCALE GENOMIC DNA]</scope>
    <source>
        <strain evidence="1 2">YIM 132180</strain>
    </source>
</reference>
<organism evidence="1 2">
    <name type="scientific">Plantimonas leprariae</name>
    <dbReference type="NCBI Taxonomy" id="2615207"/>
    <lineage>
        <taxon>Bacteria</taxon>
        <taxon>Pseudomonadati</taxon>
        <taxon>Pseudomonadota</taxon>
        <taxon>Alphaproteobacteria</taxon>
        <taxon>Hyphomicrobiales</taxon>
        <taxon>Aurantimonadaceae</taxon>
        <taxon>Plantimonas</taxon>
    </lineage>
</organism>
<sequence>MASVEASGLSPLDFLTSLYRDETADLKDRAWAANAVAPFVHPRLAPTQQRITIALPDTSTADGVRDAIAAVIEAVSYGDLSPAEAQQLVAVIETQRKAIETADILPRLEKLEAAR</sequence>